<proteinExistence type="predicted"/>
<dbReference type="AlphaFoldDB" id="A0A085G6T2"/>
<dbReference type="Pfam" id="PF12680">
    <property type="entry name" value="SnoaL_2"/>
    <property type="match status" value="1"/>
</dbReference>
<dbReference type="EMBL" id="JMPJ01000065">
    <property type="protein sequence ID" value="KFC79427.1"/>
    <property type="molecule type" value="Genomic_DNA"/>
</dbReference>
<feature type="domain" description="SnoaL-like" evidence="1">
    <location>
        <begin position="8"/>
        <end position="104"/>
    </location>
</feature>
<dbReference type="OrthoDB" id="9799296at2"/>
<dbReference type="PIRSF" id="PIRSF030561">
    <property type="entry name" value="UCP030561"/>
    <property type="match status" value="1"/>
</dbReference>
<keyword evidence="3" id="KW-1185">Reference proteome</keyword>
<name>A0A085G6T2_EWIA3</name>
<dbReference type="SUPFAM" id="SSF54427">
    <property type="entry name" value="NTF2-like"/>
    <property type="match status" value="1"/>
</dbReference>
<sequence length="112" mass="13086">MSSPLLPVEQQFYAYNEHNLEKFVACFSETFKGFRMPATEPSTIGKRQLREFYANHRFNNPKLRAELISRSVLGNKVFDHERIHGINEQPIESVAVFEIENGLIETAWFYFA</sequence>
<accession>A0A085G6T2</accession>
<gene>
    <name evidence="2" type="ORF">GEAM_3236</name>
</gene>
<dbReference type="InterPro" id="IPR008317">
    <property type="entry name" value="UCP030561"/>
</dbReference>
<evidence type="ECO:0000313" key="3">
    <source>
        <dbReference type="Proteomes" id="UP000028640"/>
    </source>
</evidence>
<organism evidence="2 3">
    <name type="scientific">Ewingella americana (strain ATCC 33852 / DSM 4580 / CCUG 14506 / JCM 5911 / LMG 7869 / NCTC 12157 / CDC 1468-78)</name>
    <dbReference type="NCBI Taxonomy" id="910964"/>
    <lineage>
        <taxon>Bacteria</taxon>
        <taxon>Pseudomonadati</taxon>
        <taxon>Pseudomonadota</taxon>
        <taxon>Gammaproteobacteria</taxon>
        <taxon>Enterobacterales</taxon>
        <taxon>Yersiniaceae</taxon>
        <taxon>Ewingella</taxon>
    </lineage>
</organism>
<reference evidence="2 3" key="1">
    <citation type="submission" date="2014-05" db="EMBL/GenBank/DDBJ databases">
        <title>ATOL: Assembling a taxonomically balanced genome-scale reconstruction of the evolutionary history of the Enterobacteriaceae.</title>
        <authorList>
            <person name="Plunkett G.III."/>
            <person name="Neeno-Eckwall E.C."/>
            <person name="Glasner J.D."/>
            <person name="Perna N.T."/>
        </authorList>
    </citation>
    <scope>NUCLEOTIDE SEQUENCE [LARGE SCALE GENOMIC DNA]</scope>
    <source>
        <strain evidence="2 3">ATCC 33852</strain>
    </source>
</reference>
<dbReference type="InterPro" id="IPR037401">
    <property type="entry name" value="SnoaL-like"/>
</dbReference>
<dbReference type="InterPro" id="IPR032710">
    <property type="entry name" value="NTF2-like_dom_sf"/>
</dbReference>
<dbReference type="STRING" id="910964.GEAM_3236"/>
<dbReference type="Proteomes" id="UP000028640">
    <property type="component" value="Unassembled WGS sequence"/>
</dbReference>
<protein>
    <recommendedName>
        <fullName evidence="1">SnoaL-like domain-containing protein</fullName>
    </recommendedName>
</protein>
<comment type="caution">
    <text evidence="2">The sequence shown here is derived from an EMBL/GenBank/DDBJ whole genome shotgun (WGS) entry which is preliminary data.</text>
</comment>
<dbReference type="RefSeq" id="WP_034793393.1">
    <property type="nucleotide sequence ID" value="NZ_JMPJ01000065.1"/>
</dbReference>
<evidence type="ECO:0000313" key="2">
    <source>
        <dbReference type="EMBL" id="KFC79427.1"/>
    </source>
</evidence>
<dbReference type="eggNOG" id="COG4538">
    <property type="taxonomic scope" value="Bacteria"/>
</dbReference>
<dbReference type="Gene3D" id="3.10.450.50">
    <property type="match status" value="1"/>
</dbReference>
<evidence type="ECO:0000259" key="1">
    <source>
        <dbReference type="Pfam" id="PF12680"/>
    </source>
</evidence>
<dbReference type="GeneID" id="78381397"/>